<evidence type="ECO:0000256" key="1">
    <source>
        <dbReference type="SAM" id="MobiDB-lite"/>
    </source>
</evidence>
<evidence type="ECO:0000313" key="3">
    <source>
        <dbReference type="Proteomes" id="UP001213972"/>
    </source>
</evidence>
<proteinExistence type="predicted"/>
<dbReference type="Pfam" id="PF06289">
    <property type="entry name" value="FlbD"/>
    <property type="match status" value="1"/>
</dbReference>
<gene>
    <name evidence="2" type="ORF">P0Y48_11475</name>
</gene>
<reference evidence="2" key="1">
    <citation type="submission" date="2023-03" db="EMBL/GenBank/DDBJ databases">
        <title>Andean soil-derived lignocellulolytic bacterial consortium as a source of novel taxa and putative plastic-active enzymes.</title>
        <authorList>
            <person name="Diaz-Garcia L."/>
            <person name="Chuvochina M."/>
            <person name="Feuerriegel G."/>
            <person name="Bunk B."/>
            <person name="Sproer C."/>
            <person name="Streit W.R."/>
            <person name="Rodriguez L.M."/>
            <person name="Overmann J."/>
            <person name="Jimenez D.J."/>
        </authorList>
    </citation>
    <scope>NUCLEOTIDE SEQUENCE</scope>
    <source>
        <strain evidence="2">MAG 4610</strain>
    </source>
</reference>
<dbReference type="AlphaFoldDB" id="A0AAJ5W2B8"/>
<organism evidence="2 3">
    <name type="scientific">Candidatus Microbacterium phytovorans</name>
    <dbReference type="NCBI Taxonomy" id="3121374"/>
    <lineage>
        <taxon>Bacteria</taxon>
        <taxon>Bacillati</taxon>
        <taxon>Actinomycetota</taxon>
        <taxon>Actinomycetes</taxon>
        <taxon>Micrococcales</taxon>
        <taxon>Microbacteriaceae</taxon>
        <taxon>Microbacterium</taxon>
    </lineage>
</organism>
<evidence type="ECO:0000313" key="2">
    <source>
        <dbReference type="EMBL" id="WEK13080.1"/>
    </source>
</evidence>
<feature type="compositionally biased region" description="Low complexity" evidence="1">
    <location>
        <begin position="68"/>
        <end position="124"/>
    </location>
</feature>
<feature type="region of interest" description="Disordered" evidence="1">
    <location>
        <begin position="65"/>
        <end position="124"/>
    </location>
</feature>
<name>A0AAJ5W2B8_9MICO</name>
<dbReference type="PANTHER" id="PTHR39185:SF1">
    <property type="entry name" value="SWARMING MOTILITY PROTEIN SWRD"/>
    <property type="match status" value="1"/>
</dbReference>
<keyword evidence="2" id="KW-0282">Flagellum</keyword>
<sequence>MIVLTRLNRTRFAVNPDLIERIQATPDTTLVMVDGATFVVAETMDAVIDAVVAFRSRVLTSALHGDHTTSAATAATPADTHAPVTDTPAPVADTHAAATTAADATADAADATTDATTATEGGDD</sequence>
<dbReference type="EMBL" id="CP119321">
    <property type="protein sequence ID" value="WEK13080.1"/>
    <property type="molecule type" value="Genomic_DNA"/>
</dbReference>
<protein>
    <submittedName>
        <fullName evidence="2">Flagellar FlbD family protein</fullName>
    </submittedName>
</protein>
<dbReference type="Proteomes" id="UP001213972">
    <property type="component" value="Chromosome"/>
</dbReference>
<keyword evidence="2" id="KW-0969">Cilium</keyword>
<accession>A0AAJ5W2B8</accession>
<keyword evidence="2" id="KW-0966">Cell projection</keyword>
<dbReference type="PANTHER" id="PTHR39185">
    <property type="entry name" value="SWARMING MOTILITY PROTEIN SWRD"/>
    <property type="match status" value="1"/>
</dbReference>
<dbReference type="InterPro" id="IPR009384">
    <property type="entry name" value="SwrD-like"/>
</dbReference>